<keyword evidence="3" id="KW-1185">Reference proteome</keyword>
<accession>A0A9N9N8Y8</accession>
<reference evidence="2" key="1">
    <citation type="submission" date="2021-06" db="EMBL/GenBank/DDBJ databases">
        <authorList>
            <person name="Kallberg Y."/>
            <person name="Tangrot J."/>
            <person name="Rosling A."/>
        </authorList>
    </citation>
    <scope>NUCLEOTIDE SEQUENCE</scope>
    <source>
        <strain evidence="2">CL551</strain>
    </source>
</reference>
<dbReference type="GO" id="GO:0016887">
    <property type="term" value="F:ATP hydrolysis activity"/>
    <property type="evidence" value="ECO:0007669"/>
    <property type="project" value="InterPro"/>
</dbReference>
<dbReference type="InterPro" id="IPR031248">
    <property type="entry name" value="RNF213"/>
</dbReference>
<organism evidence="2 3">
    <name type="scientific">Acaulospora morrowiae</name>
    <dbReference type="NCBI Taxonomy" id="94023"/>
    <lineage>
        <taxon>Eukaryota</taxon>
        <taxon>Fungi</taxon>
        <taxon>Fungi incertae sedis</taxon>
        <taxon>Mucoromycota</taxon>
        <taxon>Glomeromycotina</taxon>
        <taxon>Glomeromycetes</taxon>
        <taxon>Diversisporales</taxon>
        <taxon>Acaulosporaceae</taxon>
        <taxon>Acaulospora</taxon>
    </lineage>
</organism>
<dbReference type="AlphaFoldDB" id="A0A9N9N8Y8"/>
<dbReference type="GO" id="GO:0004842">
    <property type="term" value="F:ubiquitin-protein transferase activity"/>
    <property type="evidence" value="ECO:0007669"/>
    <property type="project" value="InterPro"/>
</dbReference>
<dbReference type="OrthoDB" id="2424973at2759"/>
<dbReference type="EMBL" id="CAJVPV010019725">
    <property type="protein sequence ID" value="CAG8712114.1"/>
    <property type="molecule type" value="Genomic_DNA"/>
</dbReference>
<gene>
    <name evidence="2" type="ORF">AMORRO_LOCUS12755</name>
</gene>
<comment type="caution">
    <text evidence="2">The sequence shown here is derived from an EMBL/GenBank/DDBJ whole genome shotgun (WGS) entry which is preliminary data.</text>
</comment>
<feature type="coiled-coil region" evidence="1">
    <location>
        <begin position="130"/>
        <end position="157"/>
    </location>
</feature>
<dbReference type="PANTHER" id="PTHR22605:SF1">
    <property type="entry name" value="RZ-TYPE DOMAIN-CONTAINING PROTEIN"/>
    <property type="match status" value="1"/>
</dbReference>
<protein>
    <submittedName>
        <fullName evidence="2">276_t:CDS:1</fullName>
    </submittedName>
</protein>
<evidence type="ECO:0000256" key="1">
    <source>
        <dbReference type="SAM" id="Coils"/>
    </source>
</evidence>
<evidence type="ECO:0000313" key="2">
    <source>
        <dbReference type="EMBL" id="CAG8712114.1"/>
    </source>
</evidence>
<dbReference type="PANTHER" id="PTHR22605">
    <property type="entry name" value="RZ-TYPE DOMAIN-CONTAINING PROTEIN"/>
    <property type="match status" value="1"/>
</dbReference>
<feature type="non-terminal residue" evidence="2">
    <location>
        <position position="752"/>
    </location>
</feature>
<keyword evidence="1" id="KW-0175">Coiled coil</keyword>
<proteinExistence type="predicted"/>
<sequence length="752" mass="86688">MYKNISNRGEVTKEKIKNAVEKGTYTFERTGNDEFSVTLTYPSRVEKVKPYSLSDLQDLRGRALLIAKPSVRIDIDVDTEEHRARAMIMDEFVRQVDIVHEICNVGTKIIQVGHFGYRQFKKEISDDNKMNELADLLKKLKDELKEWEEIVNRAQRDHYYLTFFPARYILAFLDYFTGDEKKNKENCEILIQFVNRSARMLPKKGAFGFSRKNNDHYLVLCEIGAKLKNTFGNIPIQPKPLKTKGELVTSDIVLNGKLFVASCDNKSLVPNIIMSVYANHGNYPEPWQILICKSTTTMEELSIFLMRCFLASDNGYKNHLFCIANLELLEFDLQYSLVNNIRSLREKHNDYLLALICCQEAGVHHHILDQFSQDVVITNGLGVETMKDIYQQLCPYAVCVSSDLSGQGKSEWIRQSSYKKQIVPRSFLISDGVNFSRLVHQLKELNLRKVESLHINIVSADNYNDVNMFLFELLTLGFVYSDVDITCLPQTSIFIEVASTIGQQLLKLLPITGYLLKQHLSWDIRNLIISQEIHSPIQVVCQYLDALDQNQIDSRDILFRGEGSVNKNLPTIRCQELVAKYFFNQNADNISSFRFVEIFVSVLADQLIRLSLSSYFRVENLKQMVEEEKLRSTLVEKLLEVSKDFATRSVHAKATQLKSIEVDSLDSIEINVKSWDDSNHLLVFFMSQNPDSICALYRDKNKVDKNSLTNRPQKLKRNRYPIEGPGYPSIQMRCIVLALCLCYQSRIYDQEE</sequence>
<dbReference type="Proteomes" id="UP000789342">
    <property type="component" value="Unassembled WGS sequence"/>
</dbReference>
<evidence type="ECO:0000313" key="3">
    <source>
        <dbReference type="Proteomes" id="UP000789342"/>
    </source>
</evidence>
<name>A0A9N9N8Y8_9GLOM</name>